<organism evidence="1 2">
    <name type="scientific">Pantoea phage Kyle</name>
    <dbReference type="NCBI Taxonomy" id="2589665"/>
    <lineage>
        <taxon>Viruses</taxon>
        <taxon>Duplodnaviria</taxon>
        <taxon>Heunggongvirae</taxon>
        <taxon>Uroviricota</taxon>
        <taxon>Caudoviricetes</taxon>
        <taxon>Lindbergviridae</taxon>
        <taxon>Kylevirus</taxon>
        <taxon>Kylevirus kyle</taxon>
    </lineage>
</organism>
<evidence type="ECO:0000313" key="2">
    <source>
        <dbReference type="Proteomes" id="UP000319711"/>
    </source>
</evidence>
<dbReference type="RefSeq" id="YP_009849931.1">
    <property type="nucleotide sequence ID" value="NC_048796.1"/>
</dbReference>
<reference evidence="1 2" key="1">
    <citation type="submission" date="2019-06" db="EMBL/GenBank/DDBJ databases">
        <authorList>
            <person name="Fakulujo A."/>
            <person name="Fiaz D."/>
            <person name="Garg S."/>
            <person name="Gordon G."/>
            <person name="Haider Z."/>
            <person name="Hale A."/>
            <person name="Hodges K."/>
            <person name="Jacob L."/>
            <person name="Kandil F."/>
            <person name="Kincaid V."/>
            <person name="Melchor-Guerra M."/>
            <person name="Morrelli A."/>
            <person name="Morris R."/>
            <person name="Nawaz M."/>
            <person name="Nguyen N."/>
            <person name="Omair A."/>
            <person name="Pray J."/>
            <person name="Saleem H."/>
            <person name="Saravane K."/>
            <person name="Sharma A."/>
            <person name="Singh A."/>
            <person name="Walston M."/>
            <person name="Zaman H."/>
            <person name="Puthuveetil N."/>
            <person name="Do L."/>
            <person name="Islam N."/>
            <person name="Johnson A."/>
        </authorList>
    </citation>
    <scope>NUCLEOTIDE SEQUENCE [LARGE SCALE GENOMIC DNA]</scope>
</reference>
<proteinExistence type="predicted"/>
<keyword evidence="2" id="KW-1185">Reference proteome</keyword>
<evidence type="ECO:0000313" key="1">
    <source>
        <dbReference type="EMBL" id="QDH49647.1"/>
    </source>
</evidence>
<sequence>MKRILETIEMVLQLLLLVLCFQLFLAEAGLEVNLTIGPAVQQEVPRSMIIIPQGREETLI</sequence>
<name>A0A514A8P8_9CAUD</name>
<dbReference type="KEGG" id="vg:55620342"/>
<protein>
    <submittedName>
        <fullName evidence="1">Uncharacterized protein</fullName>
    </submittedName>
</protein>
<dbReference type="GeneID" id="55620342"/>
<accession>A0A514A8P8</accession>
<dbReference type="Proteomes" id="UP000319711">
    <property type="component" value="Segment"/>
</dbReference>
<gene>
    <name evidence="1" type="primary">95</name>
    <name evidence="1" type="ORF">KYLE_99</name>
</gene>
<dbReference type="EMBL" id="MN038177">
    <property type="protein sequence ID" value="QDH49647.1"/>
    <property type="molecule type" value="Genomic_DNA"/>
</dbReference>